<reference evidence="1" key="1">
    <citation type="submission" date="2019-11" db="EMBL/GenBank/DDBJ databases">
        <authorList>
            <person name="Feng L."/>
        </authorList>
    </citation>
    <scope>NUCLEOTIDE SEQUENCE</scope>
    <source>
        <strain evidence="1">CParaputrificumLFYP93</strain>
    </source>
</reference>
<dbReference type="EMBL" id="CACRTV010000014">
    <property type="protein sequence ID" value="VYT73303.1"/>
    <property type="molecule type" value="Genomic_DNA"/>
</dbReference>
<dbReference type="RefSeq" id="WP_156558894.1">
    <property type="nucleotide sequence ID" value="NZ_CACRTV010000014.1"/>
</dbReference>
<protein>
    <submittedName>
        <fullName evidence="1">Uncharacterized protein</fullName>
    </submittedName>
</protein>
<gene>
    <name evidence="1" type="ORF">CPLFYP93_00466</name>
</gene>
<accession>A0A6N2Z420</accession>
<sequence>MDRFLYDIPTLEPDKDGNIVIINKYSLGPIETLTYGITKDKKFYLDWEYPEFNDEELVRDYKIISKERILKALESEIERCKKNGDIQFTEKYEEAKKLINNY</sequence>
<proteinExistence type="predicted"/>
<evidence type="ECO:0000313" key="1">
    <source>
        <dbReference type="EMBL" id="VYT73303.1"/>
    </source>
</evidence>
<dbReference type="AlphaFoldDB" id="A0A6N2Z420"/>
<organism evidence="1">
    <name type="scientific">Clostridium paraputrificum</name>
    <dbReference type="NCBI Taxonomy" id="29363"/>
    <lineage>
        <taxon>Bacteria</taxon>
        <taxon>Bacillati</taxon>
        <taxon>Bacillota</taxon>
        <taxon>Clostridia</taxon>
        <taxon>Eubacteriales</taxon>
        <taxon>Clostridiaceae</taxon>
        <taxon>Clostridium</taxon>
    </lineage>
</organism>
<name>A0A6N2Z420_9CLOT</name>